<dbReference type="EMBL" id="JAHESF010000007">
    <property type="protein sequence ID" value="MBT1696961.1"/>
    <property type="molecule type" value="Genomic_DNA"/>
</dbReference>
<evidence type="ECO:0000313" key="3">
    <source>
        <dbReference type="Proteomes" id="UP001319200"/>
    </source>
</evidence>
<evidence type="ECO:0000256" key="1">
    <source>
        <dbReference type="SAM" id="MobiDB-lite"/>
    </source>
</evidence>
<dbReference type="Proteomes" id="UP001319200">
    <property type="component" value="Unassembled WGS sequence"/>
</dbReference>
<comment type="caution">
    <text evidence="2">The sequence shown here is derived from an EMBL/GenBank/DDBJ whole genome shotgun (WGS) entry which is preliminary data.</text>
</comment>
<feature type="region of interest" description="Disordered" evidence="1">
    <location>
        <begin position="55"/>
        <end position="75"/>
    </location>
</feature>
<name>A0AAP2DIG4_9BACT</name>
<evidence type="ECO:0000313" key="2">
    <source>
        <dbReference type="EMBL" id="MBT1696961.1"/>
    </source>
</evidence>
<feature type="compositionally biased region" description="Low complexity" evidence="1">
    <location>
        <begin position="57"/>
        <end position="66"/>
    </location>
</feature>
<sequence>MALILYFSDKIMLMNTVPAAHRPFHAGSMFLIVSLLASSCWSGNDAKEEQIRYETSDAATDPADTTNSISGTGQIPSNPQKVVLTGLQQHRLVTVYRQDTVSGRTYYDDYYDERDPHYMPGLDLIHGYHLLSIAHYDMTTEKLDRLFDHPVLVKSLYYPSFIQDSLYEKPVNRDYYLVSVYDADSNMDTLINKKDLRRFYHFNASCTERTQLIPADYSVERSQYDPRNDVMFIFARHDANHNGVAERKEPLHVFWLSLKSPAPAKRLY</sequence>
<proteinExistence type="predicted"/>
<keyword evidence="3" id="KW-1185">Reference proteome</keyword>
<gene>
    <name evidence="2" type="ORF">KK083_08760</name>
</gene>
<organism evidence="2 3">
    <name type="scientific">Chryseosolibacter histidini</name>
    <dbReference type="NCBI Taxonomy" id="2782349"/>
    <lineage>
        <taxon>Bacteria</taxon>
        <taxon>Pseudomonadati</taxon>
        <taxon>Bacteroidota</taxon>
        <taxon>Cytophagia</taxon>
        <taxon>Cytophagales</taxon>
        <taxon>Chryseotaleaceae</taxon>
        <taxon>Chryseosolibacter</taxon>
    </lineage>
</organism>
<dbReference type="RefSeq" id="WP_254162574.1">
    <property type="nucleotide sequence ID" value="NZ_JAHESF010000007.1"/>
</dbReference>
<accession>A0AAP2DIG4</accession>
<reference evidence="2 3" key="1">
    <citation type="submission" date="2021-05" db="EMBL/GenBank/DDBJ databases">
        <title>A Polyphasic approach of four new species of the genus Ohtaekwangia: Ohtaekwangia histidinii sp. nov., Ohtaekwangia cretensis sp. nov., Ohtaekwangia indiensis sp. nov., Ohtaekwangia reichenbachii sp. nov. from diverse environment.</title>
        <authorList>
            <person name="Octaviana S."/>
        </authorList>
    </citation>
    <scope>NUCLEOTIDE SEQUENCE [LARGE SCALE GENOMIC DNA]</scope>
    <source>
        <strain evidence="2 3">PWU4</strain>
    </source>
</reference>
<protein>
    <submittedName>
        <fullName evidence="2">Uncharacterized protein</fullName>
    </submittedName>
</protein>
<dbReference type="AlphaFoldDB" id="A0AAP2DIG4"/>